<evidence type="ECO:0000313" key="3">
    <source>
        <dbReference type="Proteomes" id="UP000494165"/>
    </source>
</evidence>
<dbReference type="OrthoDB" id="10259809at2759"/>
<accession>A0A8S1DZ88</accession>
<dbReference type="Proteomes" id="UP000494165">
    <property type="component" value="Unassembled WGS sequence"/>
</dbReference>
<comment type="caution">
    <text evidence="2">The sequence shown here is derived from an EMBL/GenBank/DDBJ whole genome shotgun (WGS) entry which is preliminary data.</text>
</comment>
<keyword evidence="3" id="KW-1185">Reference proteome</keyword>
<feature type="domain" description="Bardet-Biedl syndrome 1 N-terminal" evidence="1">
    <location>
        <begin position="5"/>
        <end position="59"/>
    </location>
</feature>
<dbReference type="AlphaFoldDB" id="A0A8S1DZ88"/>
<evidence type="ECO:0000313" key="2">
    <source>
        <dbReference type="EMBL" id="CAB3385345.1"/>
    </source>
</evidence>
<protein>
    <recommendedName>
        <fullName evidence="1">Bardet-Biedl syndrome 1 N-terminal domain-containing protein</fullName>
    </recommendedName>
</protein>
<organism evidence="2 3">
    <name type="scientific">Cloeon dipterum</name>
    <dbReference type="NCBI Taxonomy" id="197152"/>
    <lineage>
        <taxon>Eukaryota</taxon>
        <taxon>Metazoa</taxon>
        <taxon>Ecdysozoa</taxon>
        <taxon>Arthropoda</taxon>
        <taxon>Hexapoda</taxon>
        <taxon>Insecta</taxon>
        <taxon>Pterygota</taxon>
        <taxon>Palaeoptera</taxon>
        <taxon>Ephemeroptera</taxon>
        <taxon>Pisciforma</taxon>
        <taxon>Baetidae</taxon>
        <taxon>Cloeon</taxon>
    </lineage>
</organism>
<name>A0A8S1DZ88_9INSE</name>
<gene>
    <name evidence="2" type="ORF">CLODIP_2_CD06365</name>
</gene>
<dbReference type="Pfam" id="PF14779">
    <property type="entry name" value="BBS1"/>
    <property type="match status" value="1"/>
</dbReference>
<proteinExistence type="predicted"/>
<dbReference type="EMBL" id="CADEPI010000407">
    <property type="protein sequence ID" value="CAB3385345.1"/>
    <property type="molecule type" value="Genomic_DNA"/>
</dbReference>
<sequence length="71" mass="7626">MAKNWLEAHADFSAGVHTFGQCMALADLNADGDHRLIIADHGQFLANRSQAKLKKNKGLAPLGLFGPPDGR</sequence>
<dbReference type="InterPro" id="IPR032728">
    <property type="entry name" value="BBS1_N"/>
</dbReference>
<evidence type="ECO:0000259" key="1">
    <source>
        <dbReference type="Pfam" id="PF14779"/>
    </source>
</evidence>
<reference evidence="2 3" key="1">
    <citation type="submission" date="2020-04" db="EMBL/GenBank/DDBJ databases">
        <authorList>
            <person name="Alioto T."/>
            <person name="Alioto T."/>
            <person name="Gomez Garrido J."/>
        </authorList>
    </citation>
    <scope>NUCLEOTIDE SEQUENCE [LARGE SCALE GENOMIC DNA]</scope>
</reference>